<protein>
    <submittedName>
        <fullName evidence="3">Uncharacterized protein</fullName>
    </submittedName>
</protein>
<dbReference type="AlphaFoldDB" id="A0AAW1X2A8"/>
<dbReference type="GO" id="GO:0080043">
    <property type="term" value="F:quercetin 3-O-glucosyltransferase activity"/>
    <property type="evidence" value="ECO:0007669"/>
    <property type="project" value="TreeGrafter"/>
</dbReference>
<dbReference type="Proteomes" id="UP001457282">
    <property type="component" value="Unassembled WGS sequence"/>
</dbReference>
<proteinExistence type="inferred from homology"/>
<evidence type="ECO:0000313" key="4">
    <source>
        <dbReference type="Proteomes" id="UP001457282"/>
    </source>
</evidence>
<reference evidence="3 4" key="1">
    <citation type="journal article" date="2023" name="G3 (Bethesda)">
        <title>A chromosome-length genome assembly and annotation of blackberry (Rubus argutus, cv. 'Hillquist').</title>
        <authorList>
            <person name="Bruna T."/>
            <person name="Aryal R."/>
            <person name="Dudchenko O."/>
            <person name="Sargent D.J."/>
            <person name="Mead D."/>
            <person name="Buti M."/>
            <person name="Cavallini A."/>
            <person name="Hytonen T."/>
            <person name="Andres J."/>
            <person name="Pham M."/>
            <person name="Weisz D."/>
            <person name="Mascagni F."/>
            <person name="Usai G."/>
            <person name="Natali L."/>
            <person name="Bassil N."/>
            <person name="Fernandez G.E."/>
            <person name="Lomsadze A."/>
            <person name="Armour M."/>
            <person name="Olukolu B."/>
            <person name="Poorten T."/>
            <person name="Britton C."/>
            <person name="Davik J."/>
            <person name="Ashrafi H."/>
            <person name="Aiden E.L."/>
            <person name="Borodovsky M."/>
            <person name="Worthington M."/>
        </authorList>
    </citation>
    <scope>NUCLEOTIDE SEQUENCE [LARGE SCALE GENOMIC DNA]</scope>
    <source>
        <strain evidence="3">PI 553951</strain>
    </source>
</reference>
<accession>A0AAW1X2A8</accession>
<evidence type="ECO:0000313" key="3">
    <source>
        <dbReference type="EMBL" id="KAK9930475.1"/>
    </source>
</evidence>
<gene>
    <name evidence="3" type="ORF">M0R45_027512</name>
</gene>
<dbReference type="GO" id="GO:0080044">
    <property type="term" value="F:quercetin 7-O-glucosyltransferase activity"/>
    <property type="evidence" value="ECO:0007669"/>
    <property type="project" value="TreeGrafter"/>
</dbReference>
<dbReference type="PANTHER" id="PTHR11926:SF774">
    <property type="entry name" value="UDP-GLYCOSYLTRANSFERASE 85A1-RELATED"/>
    <property type="match status" value="1"/>
</dbReference>
<comment type="similarity">
    <text evidence="1">Belongs to the UDP-glycosyltransferase family.</text>
</comment>
<feature type="region of interest" description="Disordered" evidence="2">
    <location>
        <begin position="1"/>
        <end position="30"/>
    </location>
</feature>
<dbReference type="Gene3D" id="3.40.50.2000">
    <property type="entry name" value="Glycogen Phosphorylase B"/>
    <property type="match status" value="1"/>
</dbReference>
<comment type="caution">
    <text evidence="3">The sequence shown here is derived from an EMBL/GenBank/DDBJ whole genome shotgun (WGS) entry which is preliminary data.</text>
</comment>
<name>A0AAW1X2A8_RUBAR</name>
<organism evidence="3 4">
    <name type="scientific">Rubus argutus</name>
    <name type="common">Southern blackberry</name>
    <dbReference type="NCBI Taxonomy" id="59490"/>
    <lineage>
        <taxon>Eukaryota</taxon>
        <taxon>Viridiplantae</taxon>
        <taxon>Streptophyta</taxon>
        <taxon>Embryophyta</taxon>
        <taxon>Tracheophyta</taxon>
        <taxon>Spermatophyta</taxon>
        <taxon>Magnoliopsida</taxon>
        <taxon>eudicotyledons</taxon>
        <taxon>Gunneridae</taxon>
        <taxon>Pentapetalae</taxon>
        <taxon>rosids</taxon>
        <taxon>fabids</taxon>
        <taxon>Rosales</taxon>
        <taxon>Rosaceae</taxon>
        <taxon>Rosoideae</taxon>
        <taxon>Rosoideae incertae sedis</taxon>
        <taxon>Rubus</taxon>
    </lineage>
</organism>
<dbReference type="PANTHER" id="PTHR11926">
    <property type="entry name" value="GLUCOSYL/GLUCURONOSYL TRANSFERASES"/>
    <property type="match status" value="1"/>
</dbReference>
<keyword evidence="4" id="KW-1185">Reference proteome</keyword>
<evidence type="ECO:0000256" key="2">
    <source>
        <dbReference type="SAM" id="MobiDB-lite"/>
    </source>
</evidence>
<sequence>MADVDNTGDRHGGSCIEVTTGEPGPAGAESSLDIPALCESTRKHCLPHFREILGKLNSSLDSPPVTCVVSDGIMTFTLDAAEELGIPEVLFWTASACGYMGYFQYRRLIEKGYTPLKGDYY</sequence>
<dbReference type="SUPFAM" id="SSF53756">
    <property type="entry name" value="UDP-Glycosyltransferase/glycogen phosphorylase"/>
    <property type="match status" value="1"/>
</dbReference>
<evidence type="ECO:0000256" key="1">
    <source>
        <dbReference type="ARBA" id="ARBA00009995"/>
    </source>
</evidence>
<dbReference type="EMBL" id="JBEDUW010000005">
    <property type="protein sequence ID" value="KAK9930475.1"/>
    <property type="molecule type" value="Genomic_DNA"/>
</dbReference>